<evidence type="ECO:0000259" key="11">
    <source>
        <dbReference type="Pfam" id="PF00148"/>
    </source>
</evidence>
<comment type="catalytic activity">
    <reaction evidence="10">
        <text>chlorophyllide a + oxidized 2[4Fe-4S]-[ferredoxin] + 2 ADP + 2 phosphate = protochlorophyllide a + reduced 2[4Fe-4S]-[ferredoxin] + 2 ATP + 2 H2O</text>
        <dbReference type="Rhea" id="RHEA:28202"/>
        <dbReference type="Rhea" id="RHEA-COMP:10002"/>
        <dbReference type="Rhea" id="RHEA-COMP:10004"/>
        <dbReference type="ChEBI" id="CHEBI:15377"/>
        <dbReference type="ChEBI" id="CHEBI:30616"/>
        <dbReference type="ChEBI" id="CHEBI:33722"/>
        <dbReference type="ChEBI" id="CHEBI:33723"/>
        <dbReference type="ChEBI" id="CHEBI:43474"/>
        <dbReference type="ChEBI" id="CHEBI:83348"/>
        <dbReference type="ChEBI" id="CHEBI:83350"/>
        <dbReference type="ChEBI" id="CHEBI:456216"/>
        <dbReference type="EC" id="1.3.7.7"/>
    </reaction>
</comment>
<dbReference type="HOGENOM" id="CLU_037170_0_0_6"/>
<feature type="domain" description="Nitrogenase/oxidoreductase component 1" evidence="11">
    <location>
        <begin position="36"/>
        <end position="412"/>
    </location>
</feature>
<evidence type="ECO:0000256" key="2">
    <source>
        <dbReference type="ARBA" id="ARBA00022531"/>
    </source>
</evidence>
<dbReference type="OrthoDB" id="5714774at2"/>
<evidence type="ECO:0000256" key="7">
    <source>
        <dbReference type="ARBA" id="ARBA00023004"/>
    </source>
</evidence>
<keyword evidence="9 10" id="KW-0149">Chlorophyll biosynthesis</keyword>
<keyword evidence="7 10" id="KW-0408">Iron</keyword>
<keyword evidence="3 10" id="KW-0479">Metal-binding</keyword>
<protein>
    <recommendedName>
        <fullName evidence="10">Light-independent protochlorophyllide reductase subunit N</fullName>
        <shortName evidence="10">DPOR subunit N</shortName>
        <shortName evidence="10">LI-POR subunit N</shortName>
        <ecNumber evidence="10">1.3.7.7</ecNumber>
    </recommendedName>
</protein>
<evidence type="ECO:0000256" key="6">
    <source>
        <dbReference type="ARBA" id="ARBA00023002"/>
    </source>
</evidence>
<comment type="function">
    <text evidence="10">Component of the dark-operative protochlorophyllide reductase (DPOR) that uses Mg-ATP and reduced ferredoxin to reduce ring D of protochlorophyllide (Pchlide) to form chlorophyllide a (Chlide). This reaction is light-independent. The NB-protein (BchN-BchB) is the catalytic component of the complex.</text>
</comment>
<name>A4ACP2_9GAMM</name>
<dbReference type="SUPFAM" id="SSF53807">
    <property type="entry name" value="Helical backbone' metal receptor"/>
    <property type="match status" value="1"/>
</dbReference>
<dbReference type="GO" id="GO:0016730">
    <property type="term" value="F:oxidoreductase activity, acting on iron-sulfur proteins as donors"/>
    <property type="evidence" value="ECO:0007669"/>
    <property type="project" value="InterPro"/>
</dbReference>
<dbReference type="GO" id="GO:0019685">
    <property type="term" value="P:photosynthesis, dark reaction"/>
    <property type="evidence" value="ECO:0007669"/>
    <property type="project" value="InterPro"/>
</dbReference>
<dbReference type="AlphaFoldDB" id="A4ACP2"/>
<dbReference type="EC" id="1.3.7.7" evidence="10"/>
<organism evidence="12 13">
    <name type="scientific">Congregibacter litoralis KT71</name>
    <dbReference type="NCBI Taxonomy" id="314285"/>
    <lineage>
        <taxon>Bacteria</taxon>
        <taxon>Pseudomonadati</taxon>
        <taxon>Pseudomonadota</taxon>
        <taxon>Gammaproteobacteria</taxon>
        <taxon>Cellvibrionales</taxon>
        <taxon>Halieaceae</taxon>
        <taxon>Congregibacter</taxon>
    </lineage>
</organism>
<comment type="cofactor">
    <cofactor evidence="10">
        <name>[4Fe-4S] cluster</name>
        <dbReference type="ChEBI" id="CHEBI:49883"/>
    </cofactor>
    <text evidence="10">Binds 1 [4Fe-4S] cluster per heterodimer. The cluster is bound at the heterodimer interface by residues from both subunits.</text>
</comment>
<dbReference type="GO" id="GO:0005524">
    <property type="term" value="F:ATP binding"/>
    <property type="evidence" value="ECO:0007669"/>
    <property type="project" value="UniProtKB-UniRule"/>
</dbReference>
<feature type="binding site" evidence="10">
    <location>
        <position position="55"/>
    </location>
    <ligand>
        <name>[4Fe-4S] cluster</name>
        <dbReference type="ChEBI" id="CHEBI:49883"/>
        <note>ligand shared with heterodimeric partner</note>
    </ligand>
</feature>
<dbReference type="PANTHER" id="PTHR39429">
    <property type="entry name" value="LIGHT-INDEPENDENT PROTOCHLOROPHYLLIDE REDUCTASE SUBUNIT N"/>
    <property type="match status" value="1"/>
</dbReference>
<dbReference type="PANTHER" id="PTHR39429:SF3">
    <property type="entry name" value="LIGHT-INDEPENDENT PROTOCHLOROPHYLLIDE REDUCTASE SUBUNIT N"/>
    <property type="match status" value="1"/>
</dbReference>
<keyword evidence="8 10" id="KW-0411">Iron-sulfur</keyword>
<dbReference type="eggNOG" id="COG2710">
    <property type="taxonomic scope" value="Bacteria"/>
</dbReference>
<proteinExistence type="inferred from homology"/>
<dbReference type="NCBIfam" id="TIGR01279">
    <property type="entry name" value="DPOR_bchN"/>
    <property type="match status" value="1"/>
</dbReference>
<comment type="similarity">
    <text evidence="10">Belongs to the BchN/ChlN family.</text>
</comment>
<feature type="binding site" evidence="10">
    <location>
        <position position="116"/>
    </location>
    <ligand>
        <name>[4Fe-4S] cluster</name>
        <dbReference type="ChEBI" id="CHEBI:49883"/>
        <note>ligand shared with heterodimeric partner</note>
    </ligand>
</feature>
<evidence type="ECO:0000256" key="4">
    <source>
        <dbReference type="ARBA" id="ARBA00022741"/>
    </source>
</evidence>
<keyword evidence="5 10" id="KW-0067">ATP-binding</keyword>
<accession>A4ACP2</accession>
<keyword evidence="2 10" id="KW-0602">Photosynthesis</keyword>
<keyword evidence="4 10" id="KW-0547">Nucleotide-binding</keyword>
<dbReference type="GO" id="GO:0016636">
    <property type="term" value="F:oxidoreductase activity, acting on the CH-CH group of donors, iron-sulfur protein as acceptor"/>
    <property type="evidence" value="ECO:0007669"/>
    <property type="project" value="UniProtKB-UniRule"/>
</dbReference>
<comment type="pathway">
    <text evidence="10">Porphyrin-containing compound metabolism; bacteriochlorophyll biosynthesis (light-independent).</text>
</comment>
<comment type="caution">
    <text evidence="12">The sequence shown here is derived from an EMBL/GenBank/DDBJ whole genome shotgun (WGS) entry which is preliminary data.</text>
</comment>
<keyword evidence="1 10" id="KW-0004">4Fe-4S</keyword>
<dbReference type="UniPathway" id="UPA00671"/>
<dbReference type="InterPro" id="IPR005970">
    <property type="entry name" value="Protochl_reductN"/>
</dbReference>
<dbReference type="RefSeq" id="WP_008296312.1">
    <property type="nucleotide sequence ID" value="NZ_CM002299.1"/>
</dbReference>
<evidence type="ECO:0000313" key="13">
    <source>
        <dbReference type="Proteomes" id="UP000019205"/>
    </source>
</evidence>
<evidence type="ECO:0000256" key="9">
    <source>
        <dbReference type="ARBA" id="ARBA00023171"/>
    </source>
</evidence>
<dbReference type="NCBIfam" id="NF002768">
    <property type="entry name" value="PRK02842.1"/>
    <property type="match status" value="1"/>
</dbReference>
<evidence type="ECO:0000256" key="10">
    <source>
        <dbReference type="HAMAP-Rule" id="MF_00352"/>
    </source>
</evidence>
<reference evidence="12 13" key="2">
    <citation type="journal article" date="2009" name="PLoS ONE">
        <title>The photosynthetic apparatus and its regulation in the aerobic gammaproteobacterium Congregibacter litoralis gen. nov., sp. nov.</title>
        <authorList>
            <person name="Spring S."/>
            <person name="Lunsdorf H."/>
            <person name="Fuchs B.M."/>
            <person name="Tindall B.J."/>
        </authorList>
    </citation>
    <scope>NUCLEOTIDE SEQUENCE [LARGE SCALE GENOMIC DNA]</scope>
    <source>
        <strain evidence="12">KT71</strain>
    </source>
</reference>
<comment type="subunit">
    <text evidence="10">Protochlorophyllide reductase is composed of three subunits; BchL, BchN and BchB. Forms a heterotetramer of two BchB and two BchN subunits.</text>
</comment>
<dbReference type="Pfam" id="PF00148">
    <property type="entry name" value="Oxidored_nitro"/>
    <property type="match status" value="1"/>
</dbReference>
<keyword evidence="10" id="KW-0077">Bacteriochlorophyll biosynthesis</keyword>
<dbReference type="InterPro" id="IPR000510">
    <property type="entry name" value="Nase/OxRdtase_comp1"/>
</dbReference>
<dbReference type="Proteomes" id="UP000019205">
    <property type="component" value="Chromosome"/>
</dbReference>
<sequence>MTEAVLATDNRAASTAPAITVERGQRAVFCGLTSIVWLHRKIQDAFFLVVGSRTCAHLLQSAAGVMIFAEPRFATAILQDRDLAGMADCHEELDRVVEELLSRRPEIKTLFLVGSCPSEVIKLDLNNAASRLQSRHSGRVRMVAYSGSGIETTFTQGEDKCLTELVESARAPVNGSQKESPALIIAGTLSDIVEDQFQRLFDELGIGPIAFLPARSGDAMPRAGSNTRVLLAQPYLTETAQALRGQGAKVLNAPFPLGAEGSLLWLKAAADEFGVSDERFEEVTAAPLARARQAVGYQREKLRGKRIAFLPDSQLELSLARFLARECDMNVESITTPFHDPQIMASELALFGEHPDMIEGGDLESRLDHVRALRPDLTVCGMGIANPLEAEGLRSKWSIELIFSPIQGFDQAGDLAGLFSRPLARAAQLEV</sequence>
<dbReference type="Gene3D" id="3.40.50.1980">
    <property type="entry name" value="Nitrogenase molybdenum iron protein domain"/>
    <property type="match status" value="3"/>
</dbReference>
<keyword evidence="6 10" id="KW-0560">Oxidoreductase</keyword>
<dbReference type="STRING" id="314285.KT71_19363"/>
<dbReference type="GO" id="GO:0051539">
    <property type="term" value="F:4 iron, 4 sulfur cluster binding"/>
    <property type="evidence" value="ECO:0007669"/>
    <property type="project" value="UniProtKB-UniRule"/>
</dbReference>
<dbReference type="GO" id="GO:0046872">
    <property type="term" value="F:metal ion binding"/>
    <property type="evidence" value="ECO:0007669"/>
    <property type="project" value="UniProtKB-KW"/>
</dbReference>
<evidence type="ECO:0000256" key="1">
    <source>
        <dbReference type="ARBA" id="ARBA00022485"/>
    </source>
</evidence>
<gene>
    <name evidence="10" type="primary">bchN</name>
    <name evidence="12" type="ORF">KT71_19363</name>
</gene>
<evidence type="ECO:0000256" key="5">
    <source>
        <dbReference type="ARBA" id="ARBA00022840"/>
    </source>
</evidence>
<reference evidence="12 13" key="1">
    <citation type="journal article" date="2007" name="Proc. Natl. Acad. Sci. U.S.A.">
        <title>Characterization of a marine gammaproteobacterium capable of aerobic anoxygenic photosynthesis.</title>
        <authorList>
            <person name="Fuchs B.M."/>
            <person name="Spring S."/>
            <person name="Teeling H."/>
            <person name="Quast C."/>
            <person name="Wulf J."/>
            <person name="Schattenhofer M."/>
            <person name="Yan S."/>
            <person name="Ferriera S."/>
            <person name="Johnson J."/>
            <person name="Glockner F.O."/>
            <person name="Amann R."/>
        </authorList>
    </citation>
    <scope>NUCLEOTIDE SEQUENCE [LARGE SCALE GENOMIC DNA]</scope>
    <source>
        <strain evidence="12">KT71</strain>
    </source>
</reference>
<dbReference type="PIRSF" id="PIRSF000162">
    <property type="entry name" value="P_chlorophyll_rd"/>
    <property type="match status" value="1"/>
</dbReference>
<feature type="binding site" evidence="10">
    <location>
        <position position="30"/>
    </location>
    <ligand>
        <name>[4Fe-4S] cluster</name>
        <dbReference type="ChEBI" id="CHEBI:49883"/>
        <note>ligand shared with heterodimeric partner</note>
    </ligand>
</feature>
<evidence type="ECO:0000256" key="8">
    <source>
        <dbReference type="ARBA" id="ARBA00023014"/>
    </source>
</evidence>
<keyword evidence="13" id="KW-1185">Reference proteome</keyword>
<evidence type="ECO:0000313" key="12">
    <source>
        <dbReference type="EMBL" id="EAQ96256.1"/>
    </source>
</evidence>
<dbReference type="EMBL" id="AAOA02000005">
    <property type="protein sequence ID" value="EAQ96256.1"/>
    <property type="molecule type" value="Genomic_DNA"/>
</dbReference>
<dbReference type="HAMAP" id="MF_00352">
    <property type="entry name" value="ChlN_BchN"/>
    <property type="match status" value="1"/>
</dbReference>
<dbReference type="GO" id="GO:0036070">
    <property type="term" value="P:light-independent bacteriochlorophyll biosynthetic process"/>
    <property type="evidence" value="ECO:0007669"/>
    <property type="project" value="UniProtKB-UniRule"/>
</dbReference>
<evidence type="ECO:0000256" key="3">
    <source>
        <dbReference type="ARBA" id="ARBA00022723"/>
    </source>
</evidence>
<dbReference type="InterPro" id="IPR050293">
    <property type="entry name" value="LIPOR_BchN/ChlN"/>
</dbReference>